<feature type="compositionally biased region" description="Polar residues" evidence="5">
    <location>
        <begin position="698"/>
        <end position="712"/>
    </location>
</feature>
<dbReference type="CDD" id="cd24039">
    <property type="entry name" value="ASKHA_NBD_YND1-like"/>
    <property type="match status" value="1"/>
</dbReference>
<evidence type="ECO:0000256" key="2">
    <source>
        <dbReference type="ARBA" id="ARBA00022801"/>
    </source>
</evidence>
<dbReference type="InterPro" id="IPR000407">
    <property type="entry name" value="GDA1_CD39_NTPase"/>
</dbReference>
<feature type="compositionally biased region" description="Gly residues" evidence="5">
    <location>
        <begin position="776"/>
        <end position="785"/>
    </location>
</feature>
<protein>
    <submittedName>
        <fullName evidence="7">Golgi apyrase</fullName>
    </submittedName>
</protein>
<feature type="active site" description="Proton acceptor" evidence="3">
    <location>
        <position position="199"/>
    </location>
</feature>
<evidence type="ECO:0000256" key="4">
    <source>
        <dbReference type="PIRSR" id="PIRSR600407-2"/>
    </source>
</evidence>
<dbReference type="GeneID" id="39587442"/>
<dbReference type="GO" id="GO:0005794">
    <property type="term" value="C:Golgi apparatus"/>
    <property type="evidence" value="ECO:0007669"/>
    <property type="project" value="TreeGrafter"/>
</dbReference>
<organism evidence="7 8">
    <name type="scientific">Apiotrichum porosum</name>
    <dbReference type="NCBI Taxonomy" id="105984"/>
    <lineage>
        <taxon>Eukaryota</taxon>
        <taxon>Fungi</taxon>
        <taxon>Dikarya</taxon>
        <taxon>Basidiomycota</taxon>
        <taxon>Agaricomycotina</taxon>
        <taxon>Tremellomycetes</taxon>
        <taxon>Trichosporonales</taxon>
        <taxon>Trichosporonaceae</taxon>
        <taxon>Apiotrichum</taxon>
    </lineage>
</organism>
<gene>
    <name evidence="7" type="primary">YND1</name>
    <name evidence="7" type="ORF">EHS24_002899</name>
</gene>
<comment type="similarity">
    <text evidence="1">Belongs to the GDA1/CD39 NTPase family.</text>
</comment>
<dbReference type="GO" id="GO:0006256">
    <property type="term" value="P:UDP catabolic process"/>
    <property type="evidence" value="ECO:0007669"/>
    <property type="project" value="TreeGrafter"/>
</dbReference>
<proteinExistence type="inferred from homology"/>
<evidence type="ECO:0000256" key="5">
    <source>
        <dbReference type="SAM" id="MobiDB-lite"/>
    </source>
</evidence>
<feature type="region of interest" description="Disordered" evidence="5">
    <location>
        <begin position="814"/>
        <end position="882"/>
    </location>
</feature>
<feature type="compositionally biased region" description="Basic and acidic residues" evidence="5">
    <location>
        <begin position="516"/>
        <end position="530"/>
    </location>
</feature>
<dbReference type="Gene3D" id="3.30.420.40">
    <property type="match status" value="1"/>
</dbReference>
<dbReference type="GO" id="GO:0004382">
    <property type="term" value="F:GDP phosphatase activity"/>
    <property type="evidence" value="ECO:0007669"/>
    <property type="project" value="TreeGrafter"/>
</dbReference>
<evidence type="ECO:0000313" key="7">
    <source>
        <dbReference type="EMBL" id="RSH77839.1"/>
    </source>
</evidence>
<keyword evidence="4" id="KW-0547">Nucleotide-binding</keyword>
<feature type="transmembrane region" description="Helical" evidence="6">
    <location>
        <begin position="586"/>
        <end position="604"/>
    </location>
</feature>
<dbReference type="RefSeq" id="XP_028472986.1">
    <property type="nucleotide sequence ID" value="XM_028618619.1"/>
</dbReference>
<evidence type="ECO:0000256" key="1">
    <source>
        <dbReference type="ARBA" id="ARBA00009283"/>
    </source>
</evidence>
<dbReference type="AlphaFoldDB" id="A0A427XG10"/>
<dbReference type="GO" id="GO:0017111">
    <property type="term" value="F:ribonucleoside triphosphate phosphatase activity"/>
    <property type="evidence" value="ECO:0007669"/>
    <property type="project" value="TreeGrafter"/>
</dbReference>
<keyword evidence="2" id="KW-0378">Hydrolase</keyword>
<sequence>MAPSISTGTTHYALVVDAGSSGSRLQIYSWRDPGLERAEILTEVREARAAGLADGSGRAESSNSWWWWDSLKGKGKASVEEMELRALRRLARVGKGVEGDDWVKRVEPGISTISPEDIPGYLAPLMAHALEHIPPSQHKTTPIYVLATAGMRLLSDDAKAAVLGATCETLRRDYPFTLDEAGPAGPCGDSVRIISGEEEGIWGWVAVNYLMDGFGHAPELQHKDGQSDHDHLLPLASIARPAHPGKNDGLTPVDINHHSPTFGFLDMGGASTQLAFSPSPEELAHSRYPAADLGSVSLRLLSGEVVQWPVFAASWLGFGTNRVRESYIEAAVKEWTLSRDPDVDAAEDRIVDACLPVGLVLPSPDPSKHPDFIGAGNFAQCLRALKPLLATDAQCPAQHCLFGGIPTPHIDFARKDQRGFIGISEYWYTAQQVLGLGGVWDWAEWERGMNEFCAQDWTQLEAKFKAGEGWHGTEVEVSRLQMQCFKGAWISNVLHEGIGIPRLGDAGGNDTLTGGKKGETNAEAEQRAREKGLYDKPHFQSMDEVGETAISWTLGKVVIEASKAVGAVPQRAWRPSMAMADLDRAMWGYVLVAAAVLMLLAAALRRRGVRSGRKRKPGRSATILGIPIPFTGEPDAYAFEESGERLGDLYGGRRQPAAASRLRLWSRRVTQALRRNVSFGGLDLPRRQRHASMPLSANGYSPTQGWQSQPSSPRGGGETSGFSTSAYSTPVYSASARNFSMMDIGQHSPAPGSPPRRAPRPRTNSAQNSPFLGPQHGAGGAGGAGWNDPPMSMFGSLATASAAATATASNATATTTATANSSVNTTPVLPSARDSSGDDEWPRPTPERSATLGPNWTVPAGTGSGVLTPSAGPGGDHVLSRNSSRVNLSDIGLAQRSRANTPHLGHSEKMSM</sequence>
<dbReference type="PANTHER" id="PTHR11782:SF121">
    <property type="entry name" value="NUCLEOSIDE-DIPHOSPHATASE MIG-23"/>
    <property type="match status" value="1"/>
</dbReference>
<dbReference type="OrthoDB" id="6372431at2759"/>
<dbReference type="STRING" id="105984.A0A427XG10"/>
<comment type="caution">
    <text evidence="7">The sequence shown here is derived from an EMBL/GenBank/DDBJ whole genome shotgun (WGS) entry which is preliminary data.</text>
</comment>
<evidence type="ECO:0000256" key="3">
    <source>
        <dbReference type="PIRSR" id="PIRSR600407-1"/>
    </source>
</evidence>
<dbReference type="GO" id="GO:0045134">
    <property type="term" value="F:UDP phosphatase activity"/>
    <property type="evidence" value="ECO:0007669"/>
    <property type="project" value="TreeGrafter"/>
</dbReference>
<dbReference type="Pfam" id="PF01150">
    <property type="entry name" value="GDA1_CD39"/>
    <property type="match status" value="1"/>
</dbReference>
<keyword evidence="8" id="KW-1185">Reference proteome</keyword>
<feature type="binding site" evidence="4">
    <location>
        <begin position="269"/>
        <end position="273"/>
    </location>
    <ligand>
        <name>ATP</name>
        <dbReference type="ChEBI" id="CHEBI:30616"/>
    </ligand>
</feature>
<evidence type="ECO:0000313" key="8">
    <source>
        <dbReference type="Proteomes" id="UP000279236"/>
    </source>
</evidence>
<dbReference type="EMBL" id="RSCE01000014">
    <property type="protein sequence ID" value="RSH77839.1"/>
    <property type="molecule type" value="Genomic_DNA"/>
</dbReference>
<dbReference type="Proteomes" id="UP000279236">
    <property type="component" value="Unassembled WGS sequence"/>
</dbReference>
<dbReference type="PANTHER" id="PTHR11782">
    <property type="entry name" value="ADENOSINE/GUANOSINE DIPHOSPHATASE"/>
    <property type="match status" value="1"/>
</dbReference>
<keyword evidence="6" id="KW-1133">Transmembrane helix</keyword>
<dbReference type="GO" id="GO:0016020">
    <property type="term" value="C:membrane"/>
    <property type="evidence" value="ECO:0007669"/>
    <property type="project" value="TreeGrafter"/>
</dbReference>
<evidence type="ECO:0000256" key="6">
    <source>
        <dbReference type="SAM" id="Phobius"/>
    </source>
</evidence>
<keyword evidence="6" id="KW-0472">Membrane</keyword>
<accession>A0A427XG10</accession>
<dbReference type="GO" id="GO:0046036">
    <property type="term" value="P:CTP metabolic process"/>
    <property type="evidence" value="ECO:0007669"/>
    <property type="project" value="TreeGrafter"/>
</dbReference>
<keyword evidence="6" id="KW-0812">Transmembrane</keyword>
<reference evidence="7 8" key="1">
    <citation type="submission" date="2018-11" db="EMBL/GenBank/DDBJ databases">
        <title>Genome sequence of Apiotrichum porosum DSM 27194.</title>
        <authorList>
            <person name="Aliyu H."/>
            <person name="Gorte O."/>
            <person name="Ochsenreither K."/>
        </authorList>
    </citation>
    <scope>NUCLEOTIDE SEQUENCE [LARGE SCALE GENOMIC DNA]</scope>
    <source>
        <strain evidence="7 8">DSM 27194</strain>
    </source>
</reference>
<feature type="region of interest" description="Disordered" evidence="5">
    <location>
        <begin position="742"/>
        <end position="787"/>
    </location>
</feature>
<dbReference type="Gene3D" id="3.30.420.150">
    <property type="entry name" value="Exopolyphosphatase. Domain 2"/>
    <property type="match status" value="1"/>
</dbReference>
<name>A0A427XG10_9TREE</name>
<keyword evidence="4" id="KW-0067">ATP-binding</keyword>
<feature type="compositionally biased region" description="Low complexity" evidence="5">
    <location>
        <begin position="814"/>
        <end position="826"/>
    </location>
</feature>
<feature type="region of interest" description="Disordered" evidence="5">
    <location>
        <begin position="505"/>
        <end position="530"/>
    </location>
</feature>
<dbReference type="GO" id="GO:0005524">
    <property type="term" value="F:ATP binding"/>
    <property type="evidence" value="ECO:0007669"/>
    <property type="project" value="UniProtKB-KW"/>
</dbReference>
<feature type="region of interest" description="Disordered" evidence="5">
    <location>
        <begin position="693"/>
        <end position="723"/>
    </location>
</feature>